<dbReference type="AlphaFoldDB" id="A0A699S8X8"/>
<feature type="compositionally biased region" description="Low complexity" evidence="1">
    <location>
        <begin position="49"/>
        <end position="65"/>
    </location>
</feature>
<proteinExistence type="predicted"/>
<feature type="non-terminal residue" evidence="2">
    <location>
        <position position="196"/>
    </location>
</feature>
<organism evidence="2">
    <name type="scientific">Tanacetum cinerariifolium</name>
    <name type="common">Dalmatian daisy</name>
    <name type="synonym">Chrysanthemum cinerariifolium</name>
    <dbReference type="NCBI Taxonomy" id="118510"/>
    <lineage>
        <taxon>Eukaryota</taxon>
        <taxon>Viridiplantae</taxon>
        <taxon>Streptophyta</taxon>
        <taxon>Embryophyta</taxon>
        <taxon>Tracheophyta</taxon>
        <taxon>Spermatophyta</taxon>
        <taxon>Magnoliopsida</taxon>
        <taxon>eudicotyledons</taxon>
        <taxon>Gunneridae</taxon>
        <taxon>Pentapetalae</taxon>
        <taxon>asterids</taxon>
        <taxon>campanulids</taxon>
        <taxon>Asterales</taxon>
        <taxon>Asteraceae</taxon>
        <taxon>Asteroideae</taxon>
        <taxon>Anthemideae</taxon>
        <taxon>Anthemidinae</taxon>
        <taxon>Tanacetum</taxon>
    </lineage>
</organism>
<sequence>SRVPTASLLGASTVPHDTSVVPLAVPLGTSTVPPGTSVVSIGTSIVPHGTSTVPPGTSSVPPGTSAAPAGVSSKRKYPMVEEDIPVKARTFKQMEEDRLGEEVKANASLSKSLLGDDVFEDNFPARMADLFKRKRQALAEKLAKERQNRPMTQAQQRAYMRQYVKNQSCAVYTTGWTMAYVKSLTDDQLKKEFEKI</sequence>
<evidence type="ECO:0000256" key="1">
    <source>
        <dbReference type="SAM" id="MobiDB-lite"/>
    </source>
</evidence>
<evidence type="ECO:0008006" key="3">
    <source>
        <dbReference type="Google" id="ProtNLM"/>
    </source>
</evidence>
<feature type="non-terminal residue" evidence="2">
    <location>
        <position position="1"/>
    </location>
</feature>
<accession>A0A699S8X8</accession>
<comment type="caution">
    <text evidence="2">The sequence shown here is derived from an EMBL/GenBank/DDBJ whole genome shotgun (WGS) entry which is preliminary data.</text>
</comment>
<feature type="region of interest" description="Disordered" evidence="1">
    <location>
        <begin position="49"/>
        <end position="76"/>
    </location>
</feature>
<dbReference type="EMBL" id="BKCJ011144765">
    <property type="protein sequence ID" value="GFC93683.1"/>
    <property type="molecule type" value="Genomic_DNA"/>
</dbReference>
<protein>
    <recommendedName>
        <fullName evidence="3">JmjC domain-containing protein</fullName>
    </recommendedName>
</protein>
<gene>
    <name evidence="2" type="ORF">Tci_865653</name>
</gene>
<evidence type="ECO:0000313" key="2">
    <source>
        <dbReference type="EMBL" id="GFC93683.1"/>
    </source>
</evidence>
<reference evidence="2" key="1">
    <citation type="journal article" date="2019" name="Sci. Rep.">
        <title>Draft genome of Tanacetum cinerariifolium, the natural source of mosquito coil.</title>
        <authorList>
            <person name="Yamashiro T."/>
            <person name="Shiraishi A."/>
            <person name="Satake H."/>
            <person name="Nakayama K."/>
        </authorList>
    </citation>
    <scope>NUCLEOTIDE SEQUENCE</scope>
</reference>
<name>A0A699S8X8_TANCI</name>